<evidence type="ECO:0000313" key="1">
    <source>
        <dbReference type="EMBL" id="EDP99845.1"/>
    </source>
</evidence>
<organism evidence="1 2">
    <name type="scientific">Shewanella benthica KT99</name>
    <dbReference type="NCBI Taxonomy" id="314608"/>
    <lineage>
        <taxon>Bacteria</taxon>
        <taxon>Pseudomonadati</taxon>
        <taxon>Pseudomonadota</taxon>
        <taxon>Gammaproteobacteria</taxon>
        <taxon>Alteromonadales</taxon>
        <taxon>Shewanellaceae</taxon>
        <taxon>Shewanella</taxon>
    </lineage>
</organism>
<comment type="caution">
    <text evidence="1">The sequence shown here is derived from an EMBL/GenBank/DDBJ whole genome shotgun (WGS) entry which is preliminary data.</text>
</comment>
<dbReference type="EMBL" id="ABIC01000030">
    <property type="protein sequence ID" value="EDP99845.1"/>
    <property type="molecule type" value="Genomic_DNA"/>
</dbReference>
<dbReference type="RefSeq" id="WP_005501062.1">
    <property type="nucleotide sequence ID" value="NZ_ABIC01000030.1"/>
</dbReference>
<dbReference type="Proteomes" id="UP000005839">
    <property type="component" value="Unassembled WGS sequence"/>
</dbReference>
<keyword evidence="2" id="KW-1185">Reference proteome</keyword>
<accession>A9DFR4</accession>
<sequence>MHQYQQEFGESFDLGFSLENFPILVDKSWHNDVCPSFMFKAKAVSGYSGLDRSESQPNDQYLVLWVDYFNENPDEDHRENTGFSRYTVITATATRFSSSEWDIEIGHDEKSVILFESEDPRVLTPFLEKHSLSTLAISETT</sequence>
<protein>
    <submittedName>
        <fullName evidence="1">Uncharacterized protein</fullName>
    </submittedName>
</protein>
<proteinExistence type="predicted"/>
<evidence type="ECO:0000313" key="2">
    <source>
        <dbReference type="Proteomes" id="UP000005839"/>
    </source>
</evidence>
<reference evidence="1 2" key="1">
    <citation type="submission" date="2007-10" db="EMBL/GenBank/DDBJ databases">
        <authorList>
            <person name="Yayanos A."/>
            <person name="Ferriera S."/>
            <person name="Johnson J."/>
            <person name="Kravitz S."/>
            <person name="Halpern A."/>
            <person name="Remington K."/>
            <person name="Beeson K."/>
            <person name="Tran B."/>
            <person name="Rogers Y.-H."/>
            <person name="Friedman R."/>
            <person name="Venter J.C."/>
        </authorList>
    </citation>
    <scope>NUCLEOTIDE SEQUENCE [LARGE SCALE GENOMIC DNA]</scope>
    <source>
        <strain evidence="1 2">KT99</strain>
    </source>
</reference>
<name>A9DFR4_9GAMM</name>
<gene>
    <name evidence="1" type="ORF">KT99_01469</name>
</gene>
<dbReference type="AlphaFoldDB" id="A9DFR4"/>